<evidence type="ECO:0000256" key="1">
    <source>
        <dbReference type="SAM" id="SignalP"/>
    </source>
</evidence>
<feature type="signal peptide" evidence="1">
    <location>
        <begin position="1"/>
        <end position="23"/>
    </location>
</feature>
<evidence type="ECO:0000313" key="3">
    <source>
        <dbReference type="Proteomes" id="UP000622707"/>
    </source>
</evidence>
<sequence length="863" mass="87601">MKQRRNLLAAAVLLSLANLPAYAVLERAGPVNNAPTVGGFPAWYQDKTGVAVEFCDPKNQAELDGGWCLLLPGDVTIPEAFPGNFFDEHFYYAADNVLSDAGNNFTAKLVLAVEAAFANGPAVPGDQITFGRLRIQTTGVPFEGNYRVITPYSETNYLNQAAGERIFETLDIGAGCQGNFDCTLASPIGPFLLPSPQAGGAEVPPMPDLKAAPAGTDPFYDQMVALGAGPTADAGTGRKYIADPARIGAVTGSPLPDFIARNIDGTTTARNHNTFRIEASDAGGVVFYTLDGETNFSLMGRLVGGALQGNVANGRAVYKADGTGTVTAVDVFTTATPTVQARIPAQTALAAVKPILAFYDQPCGGAITVDPVTGATTINDGPYTAPAGALPHDMLVTGSDYWGQSQPGGVPASHVCIVDQTAKNAAGQVVPAYYLRRLTDEVTVATAGFNGTSNGTLSVTATSSDPTAVLTLAGYGPATTTPGTSAGIGAGTGLELVGNAATVTGLQAPTNVVQVVSTKGGTGRRDTDTSTGTTTLLGVPTAFADSGTVAEDCGAAACAAGQGVTVDLLANDTILLNGQSTTLRNVVASGLGTVTVAVQQGRLGTATVSADGILSYTPNANANGTDSVIYTATVNGVASNQSQATINITPVNDAPVAGNTASGGVVGKQNIMNLVANSTDADGNGDVRDAVVLTWPTQLGGRPTPVNGVISYTPAASGAFSFTYQVTDVAGALSANTATGTVTVSPGEIITFGKHQFVQNKNRWTIDGTDNIVQGQTITIVYENGLLKGAALPCNGTATNPTCVIGTSPVDGLGNWGLDKVGVSGALNPKAGASIWASPPTHIRAFSTLPSLGGTAAIDIVFK</sequence>
<proteinExistence type="predicted"/>
<evidence type="ECO:0000313" key="2">
    <source>
        <dbReference type="EMBL" id="MBL0423553.1"/>
    </source>
</evidence>
<comment type="caution">
    <text evidence="2">The sequence shown here is derived from an EMBL/GenBank/DDBJ whole genome shotgun (WGS) entry which is preliminary data.</text>
</comment>
<feature type="chain" id="PRO_5045166092" description="RapA2 cadherin-like domain-containing protein" evidence="1">
    <location>
        <begin position="24"/>
        <end position="863"/>
    </location>
</feature>
<keyword evidence="1" id="KW-0732">Signal</keyword>
<accession>A0ABS1JH55</accession>
<dbReference type="RefSeq" id="WP_201686805.1">
    <property type="nucleotide sequence ID" value="NZ_JAEQND010000001.1"/>
</dbReference>
<protein>
    <recommendedName>
        <fullName evidence="4">RapA2 cadherin-like domain-containing protein</fullName>
    </recommendedName>
</protein>
<keyword evidence="3" id="KW-1185">Reference proteome</keyword>
<evidence type="ECO:0008006" key="4">
    <source>
        <dbReference type="Google" id="ProtNLM"/>
    </source>
</evidence>
<gene>
    <name evidence="2" type="ORF">JI746_00400</name>
</gene>
<dbReference type="EMBL" id="JAEQND010000001">
    <property type="protein sequence ID" value="MBL0423553.1"/>
    <property type="molecule type" value="Genomic_DNA"/>
</dbReference>
<dbReference type="Pfam" id="PF17963">
    <property type="entry name" value="Big_9"/>
    <property type="match status" value="2"/>
</dbReference>
<dbReference type="Proteomes" id="UP000622707">
    <property type="component" value="Unassembled WGS sequence"/>
</dbReference>
<reference evidence="2 3" key="1">
    <citation type="journal article" date="2017" name="Int. J. Syst. Evol. Microbiol.">
        <title>Ramlibacter alkalitolerans sp. nov., alkali-tolerant bacterium isolated from soil of ginseng.</title>
        <authorList>
            <person name="Lee D.H."/>
            <person name="Cha C.J."/>
        </authorList>
    </citation>
    <scope>NUCLEOTIDE SEQUENCE [LARGE SCALE GENOMIC DNA]</scope>
    <source>
        <strain evidence="2 3">KACC 19305</strain>
    </source>
</reference>
<dbReference type="Gene3D" id="2.60.40.3440">
    <property type="match status" value="1"/>
</dbReference>
<name>A0ABS1JH55_9BURK</name>
<organism evidence="2 3">
    <name type="scientific">Ramlibacter alkalitolerans</name>
    <dbReference type="NCBI Taxonomy" id="2039631"/>
    <lineage>
        <taxon>Bacteria</taxon>
        <taxon>Pseudomonadati</taxon>
        <taxon>Pseudomonadota</taxon>
        <taxon>Betaproteobacteria</taxon>
        <taxon>Burkholderiales</taxon>
        <taxon>Comamonadaceae</taxon>
        <taxon>Ramlibacter</taxon>
    </lineage>
</organism>